<dbReference type="EMBL" id="DYZA01000100">
    <property type="protein sequence ID" value="HJD97048.1"/>
    <property type="molecule type" value="Genomic_DNA"/>
</dbReference>
<organism evidence="8 9">
    <name type="scientific">Mailhella massiliensis</name>
    <dbReference type="NCBI Taxonomy" id="1903261"/>
    <lineage>
        <taxon>Bacteria</taxon>
        <taxon>Pseudomonadati</taxon>
        <taxon>Thermodesulfobacteriota</taxon>
        <taxon>Desulfovibrionia</taxon>
        <taxon>Desulfovibrionales</taxon>
        <taxon>Desulfovibrionaceae</taxon>
        <taxon>Mailhella</taxon>
    </lineage>
</organism>
<evidence type="ECO:0000256" key="1">
    <source>
        <dbReference type="ARBA" id="ARBA00022485"/>
    </source>
</evidence>
<sequence length="436" mass="48429">MSDITRLAQTLMKLDDRLADCMRCGLCQAVCPVFGVTYKESDVSRGKLALLDNLAHKMIEDADAVEEKLNRCLLCGSCQANCPSGVSILEIFMEARQALVDYRGLNPVKKFVFRELLTHPQLFSAMMRSAAPFQGLVMRQKGAKTYDMPLFKKLIGSRHIAKLPAKSLHAKYGDLRTEGQIGIKVLFFAGCMADKYYTQLGEACLKVLKHHGVGVVMPSNLTCCGIPALASGDRTGFVLETRKNLDVIGREFTGGGIQYVLTPCGSCTATLKEWWPHFAREFSPEHQKTIAAVADRVMDINAFLIDVLHVDRMDKGMRRPGEATRVTFHDSCHLKKSLGVWEQPRKLIRQNPNYELVEMAEADRCCGCGGSFTLFHYDLSKEIGLRKRENIVRSGASAVATGCPACMLQISDMLSQNKDDVVVKHPIEIYAETLPD</sequence>
<dbReference type="Pfam" id="PF13183">
    <property type="entry name" value="Fer4_8"/>
    <property type="match status" value="1"/>
</dbReference>
<dbReference type="PIRSF" id="PIRSF000139">
    <property type="entry name" value="Glc_ox_4Fe-4S"/>
    <property type="match status" value="1"/>
</dbReference>
<reference evidence="8" key="2">
    <citation type="submission" date="2021-09" db="EMBL/GenBank/DDBJ databases">
        <authorList>
            <person name="Gilroy R."/>
        </authorList>
    </citation>
    <scope>NUCLEOTIDE SEQUENCE</scope>
    <source>
        <strain evidence="8">ChiGjej2B2-19336</strain>
    </source>
</reference>
<dbReference type="PANTHER" id="PTHR32479:SF20">
    <property type="entry name" value="GLYCOLATE OXIDASE IRON-SULFUR SUBUNIT"/>
    <property type="match status" value="1"/>
</dbReference>
<dbReference type="AlphaFoldDB" id="A0A921AWI2"/>
<dbReference type="InterPro" id="IPR004017">
    <property type="entry name" value="Cys_rich_dom"/>
</dbReference>
<dbReference type="Gene3D" id="1.10.1060.10">
    <property type="entry name" value="Alpha-helical ferredoxin"/>
    <property type="match status" value="1"/>
</dbReference>
<evidence type="ECO:0000256" key="5">
    <source>
        <dbReference type="ARBA" id="ARBA00023014"/>
    </source>
</evidence>
<accession>A0A921AWI2</accession>
<dbReference type="Pfam" id="PF02754">
    <property type="entry name" value="CCG"/>
    <property type="match status" value="2"/>
</dbReference>
<feature type="domain" description="4Fe-4S ferredoxin-type" evidence="7">
    <location>
        <begin position="10"/>
        <end position="41"/>
    </location>
</feature>
<comment type="catalytic activity">
    <reaction evidence="6">
        <text>glycolate + A = glyoxylate + AH2</text>
        <dbReference type="Rhea" id="RHEA:21264"/>
        <dbReference type="ChEBI" id="CHEBI:13193"/>
        <dbReference type="ChEBI" id="CHEBI:17499"/>
        <dbReference type="ChEBI" id="CHEBI:29805"/>
        <dbReference type="ChEBI" id="CHEBI:36655"/>
        <dbReference type="EC" id="1.1.99.14"/>
    </reaction>
</comment>
<dbReference type="InterPro" id="IPR009051">
    <property type="entry name" value="Helical_ferredxn"/>
</dbReference>
<keyword evidence="2 6" id="KW-0479">Metal-binding</keyword>
<feature type="domain" description="4Fe-4S ferredoxin-type" evidence="7">
    <location>
        <begin position="63"/>
        <end position="92"/>
    </location>
</feature>
<keyword evidence="3" id="KW-0677">Repeat</keyword>
<evidence type="ECO:0000313" key="9">
    <source>
        <dbReference type="Proteomes" id="UP000698963"/>
    </source>
</evidence>
<evidence type="ECO:0000259" key="7">
    <source>
        <dbReference type="PROSITE" id="PS51379"/>
    </source>
</evidence>
<comment type="cofactor">
    <cofactor evidence="6">
        <name>[4Fe-4S] cluster</name>
        <dbReference type="ChEBI" id="CHEBI:49883"/>
    </cofactor>
    <text evidence="6">Binds 2 [4Fe-4S] clusters.</text>
</comment>
<evidence type="ECO:0000256" key="3">
    <source>
        <dbReference type="ARBA" id="ARBA00022737"/>
    </source>
</evidence>
<evidence type="ECO:0000256" key="4">
    <source>
        <dbReference type="ARBA" id="ARBA00023004"/>
    </source>
</evidence>
<dbReference type="GO" id="GO:0051539">
    <property type="term" value="F:4 iron, 4 sulfur cluster binding"/>
    <property type="evidence" value="ECO:0007669"/>
    <property type="project" value="UniProtKB-UniRule"/>
</dbReference>
<dbReference type="PROSITE" id="PS51379">
    <property type="entry name" value="4FE4S_FER_2"/>
    <property type="match status" value="2"/>
</dbReference>
<reference evidence="8" key="1">
    <citation type="journal article" date="2021" name="PeerJ">
        <title>Extensive microbial diversity within the chicken gut microbiome revealed by metagenomics and culture.</title>
        <authorList>
            <person name="Gilroy R."/>
            <person name="Ravi A."/>
            <person name="Getino M."/>
            <person name="Pursley I."/>
            <person name="Horton D.L."/>
            <person name="Alikhan N.F."/>
            <person name="Baker D."/>
            <person name="Gharbi K."/>
            <person name="Hall N."/>
            <person name="Watson M."/>
            <person name="Adriaenssens E.M."/>
            <person name="Foster-Nyarko E."/>
            <person name="Jarju S."/>
            <person name="Secka A."/>
            <person name="Antonio M."/>
            <person name="Oren A."/>
            <person name="Chaudhuri R.R."/>
            <person name="La Ragione R."/>
            <person name="Hildebrand F."/>
            <person name="Pallen M.J."/>
        </authorList>
    </citation>
    <scope>NUCLEOTIDE SEQUENCE</scope>
    <source>
        <strain evidence="8">ChiGjej2B2-19336</strain>
    </source>
</reference>
<dbReference type="PROSITE" id="PS00198">
    <property type="entry name" value="4FE4S_FER_1"/>
    <property type="match status" value="1"/>
</dbReference>
<comment type="caution">
    <text evidence="8">The sequence shown here is derived from an EMBL/GenBank/DDBJ whole genome shotgun (WGS) entry which is preliminary data.</text>
</comment>
<dbReference type="PANTHER" id="PTHR32479">
    <property type="entry name" value="GLYCOLATE OXIDASE IRON-SULFUR SUBUNIT"/>
    <property type="match status" value="1"/>
</dbReference>
<comment type="catalytic activity">
    <reaction evidence="6">
        <text>(R)-lactate + A = pyruvate + AH2</text>
        <dbReference type="Rhea" id="RHEA:15089"/>
        <dbReference type="ChEBI" id="CHEBI:13193"/>
        <dbReference type="ChEBI" id="CHEBI:15361"/>
        <dbReference type="ChEBI" id="CHEBI:16004"/>
        <dbReference type="ChEBI" id="CHEBI:17499"/>
    </reaction>
</comment>
<proteinExistence type="predicted"/>
<keyword evidence="5 6" id="KW-0411">Iron-sulfur</keyword>
<keyword evidence="6" id="KW-0249">Electron transport</keyword>
<name>A0A921AWI2_9BACT</name>
<evidence type="ECO:0000256" key="2">
    <source>
        <dbReference type="ARBA" id="ARBA00022723"/>
    </source>
</evidence>
<keyword evidence="6" id="KW-0813">Transport</keyword>
<keyword evidence="1 6" id="KW-0004">4Fe-4S</keyword>
<dbReference type="InterPro" id="IPR017900">
    <property type="entry name" value="4Fe4S_Fe_S_CS"/>
</dbReference>
<dbReference type="InterPro" id="IPR012257">
    <property type="entry name" value="Glc_ox_4Fe-4S"/>
</dbReference>
<gene>
    <name evidence="8" type="ORF">K8W16_05330</name>
</gene>
<dbReference type="EC" id="1.1.99.14" evidence="6"/>
<dbReference type="SUPFAM" id="SSF46548">
    <property type="entry name" value="alpha-helical ferredoxin"/>
    <property type="match status" value="1"/>
</dbReference>
<dbReference type="GO" id="GO:0046872">
    <property type="term" value="F:metal ion binding"/>
    <property type="evidence" value="ECO:0007669"/>
    <property type="project" value="UniProtKB-UniRule"/>
</dbReference>
<evidence type="ECO:0000313" key="8">
    <source>
        <dbReference type="EMBL" id="HJD97048.1"/>
    </source>
</evidence>
<dbReference type="InterPro" id="IPR017896">
    <property type="entry name" value="4Fe4S_Fe-S-bd"/>
</dbReference>
<evidence type="ECO:0000256" key="6">
    <source>
        <dbReference type="PIRNR" id="PIRNR000139"/>
    </source>
</evidence>
<keyword evidence="4 6" id="KW-0408">Iron</keyword>
<dbReference type="RefSeq" id="WP_304121847.1">
    <property type="nucleotide sequence ID" value="NZ_DYZA01000100.1"/>
</dbReference>
<protein>
    <recommendedName>
        <fullName evidence="6">Glycolate oxidase iron-sulfur subunit</fullName>
        <ecNumber evidence="6">1.1.99.14</ecNumber>
    </recommendedName>
</protein>
<dbReference type="Proteomes" id="UP000698963">
    <property type="component" value="Unassembled WGS sequence"/>
</dbReference>
<dbReference type="GO" id="GO:0019154">
    <property type="term" value="F:glycolate dehydrogenase activity"/>
    <property type="evidence" value="ECO:0007669"/>
    <property type="project" value="UniProtKB-EC"/>
</dbReference>
<comment type="function">
    <text evidence="6">Component of a complex that catalyzes the oxidation of glycolate to glyoxylate.</text>
</comment>